<organism evidence="1 2">
    <name type="scientific">Entomophthora muscae</name>
    <dbReference type="NCBI Taxonomy" id="34485"/>
    <lineage>
        <taxon>Eukaryota</taxon>
        <taxon>Fungi</taxon>
        <taxon>Fungi incertae sedis</taxon>
        <taxon>Zoopagomycota</taxon>
        <taxon>Entomophthoromycotina</taxon>
        <taxon>Entomophthoromycetes</taxon>
        <taxon>Entomophthorales</taxon>
        <taxon>Entomophthoraceae</taxon>
        <taxon>Entomophthora</taxon>
    </lineage>
</organism>
<evidence type="ECO:0000313" key="2">
    <source>
        <dbReference type="Proteomes" id="UP001165960"/>
    </source>
</evidence>
<comment type="caution">
    <text evidence="1">The sequence shown here is derived from an EMBL/GenBank/DDBJ whole genome shotgun (WGS) entry which is preliminary data.</text>
</comment>
<accession>A0ACC2RV31</accession>
<name>A0ACC2RV31_9FUNG</name>
<reference evidence="1" key="1">
    <citation type="submission" date="2022-04" db="EMBL/GenBank/DDBJ databases">
        <title>Genome of the entomopathogenic fungus Entomophthora muscae.</title>
        <authorList>
            <person name="Elya C."/>
            <person name="Lovett B.R."/>
            <person name="Lee E."/>
            <person name="Macias A.M."/>
            <person name="Hajek A.E."/>
            <person name="De Bivort B.L."/>
            <person name="Kasson M.T."/>
            <person name="De Fine Licht H.H."/>
            <person name="Stajich J.E."/>
        </authorList>
    </citation>
    <scope>NUCLEOTIDE SEQUENCE</scope>
    <source>
        <strain evidence="1">Berkeley</strain>
    </source>
</reference>
<dbReference type="Proteomes" id="UP001165960">
    <property type="component" value="Unassembled WGS sequence"/>
</dbReference>
<dbReference type="EMBL" id="QTSX02006479">
    <property type="protein sequence ID" value="KAJ9053914.1"/>
    <property type="molecule type" value="Genomic_DNA"/>
</dbReference>
<protein>
    <submittedName>
        <fullName evidence="1">Uncharacterized protein</fullName>
    </submittedName>
</protein>
<sequence>MVVGRTLYLSIIANLFPLLQVLIQGQSNIIRIHILTHIPIKVIHKKKQIPQHHQIHQTQQRAPMFVPPLRSTNVQYTQFSSSAAKAAENINQRAQHGRMPPQLQNILIPPMDFELESHHQQFHHPRAPTLEGHRPASHHQLHQMHQTHNMESVPRHHSRMPSGSGEGYFSRGKGREEMPYMHMLSGETRSTSMRPSVSEPPITTMRTSRALPPRPIPISIQRSESDSEPVEMIQLGRQSVLRGQPMRATLSLPNSDQSQLHPQPRQPPRWKFLEDLRRKAPEPKTFPPDPVPSPQVQMVEIPSEANTVEPVEEARKDEIFKDDFKLKSFSRFEKAAEIQKQQRNIEKPKAEEPSVSENLELKQTQIKEKSILLQTPAAEKDETLKADSPVFSHKEASMQVSVNSHQEAEAPTEKPMQVETGESYFKREPHLLTLLTNEFKSGTSEEHSLPVPSDIPNSPKILLRDRGLLHAASGLIQKFTALPDSSHETTIQAKYSGLAWNKPKKIDSQAEAKVGTPKVESQSVAKSEQNSEDGSNISIGRSRNNNAKPRPKTVVENLRTKFEMKIQEASGIAIQSKNISTTMSESTSLPKPIPRPATANSARRKMTKSLGSLRRTQQFQVTSPTTLPSSNTPEDDISQSSALKWKLEALSRKPDQIDQLEPPSFLDSIGKKVVNNNSWRAGSVSNPIASLRSPPIGLDADDEVGDSPSLALQLEMGELRIQMEMWRKKFREEQNAKSDLEAEFSAKETRMKDLHTEETTSIKNLCSRRIRELVHVIRELQDLNLQFRTLLKENNIEIPGINISPLMREPKIEPIFSPPLQSAPKKISKVAIAKMNFNTEAEISPATKSAPISSTKPVGSLTPLTMYKFIEEQYRQIVQNDSTEVNDTLPLSSSSNSSEFLINSKDTDSRINQLLSSIERTATAMAEMDSARLPRRSNFSLNTPSGHDLNRSFYSQRDANRSHPNFTYPNDGDASSNESSPKHSRTPSLKYSPESVPEQEDHPVSIPESNPQHKLKTRLAPSLSSLNLNLNIPSAHRTTHSPLTPNHSAKDYPIDLTGLAKSLKATTPSKPPTNRQPPPASSTRIAYHAHTKPNNCHRPLPQLPDALFNTSI</sequence>
<gene>
    <name evidence="1" type="ORF">DSO57_1019692</name>
</gene>
<evidence type="ECO:0000313" key="1">
    <source>
        <dbReference type="EMBL" id="KAJ9053914.1"/>
    </source>
</evidence>
<keyword evidence="2" id="KW-1185">Reference proteome</keyword>
<proteinExistence type="predicted"/>